<protein>
    <submittedName>
        <fullName evidence="2">VOC family protein</fullName>
    </submittedName>
</protein>
<dbReference type="InterPro" id="IPR004360">
    <property type="entry name" value="Glyas_Fos-R_dOase_dom"/>
</dbReference>
<organism evidence="2 3">
    <name type="scientific">Sphingobium naphthae</name>
    <dbReference type="NCBI Taxonomy" id="1886786"/>
    <lineage>
        <taxon>Bacteria</taxon>
        <taxon>Pseudomonadati</taxon>
        <taxon>Pseudomonadota</taxon>
        <taxon>Alphaproteobacteria</taxon>
        <taxon>Sphingomonadales</taxon>
        <taxon>Sphingomonadaceae</taxon>
        <taxon>Sphingobium</taxon>
    </lineage>
</organism>
<dbReference type="RefSeq" id="WP_317517781.1">
    <property type="nucleotide sequence ID" value="NZ_JAPTHD010000008.1"/>
</dbReference>
<feature type="domain" description="VOC" evidence="1">
    <location>
        <begin position="1"/>
        <end position="139"/>
    </location>
</feature>
<evidence type="ECO:0000259" key="1">
    <source>
        <dbReference type="PROSITE" id="PS51819"/>
    </source>
</evidence>
<name>A0ABU4A061_9SPHN</name>
<dbReference type="Gene3D" id="3.30.720.120">
    <property type="match status" value="1"/>
</dbReference>
<evidence type="ECO:0000313" key="2">
    <source>
        <dbReference type="EMBL" id="MDV5825158.1"/>
    </source>
</evidence>
<dbReference type="Gene3D" id="3.30.720.110">
    <property type="match status" value="1"/>
</dbReference>
<sequence>MPGSPVIPCLRYADAPAAIAFLCDAFGFERHAVYADDLDSSIIHHAQLVLGTEQGRGMVMLGSVKDMEGESLYTWSTVRDLGGTTACVYMVVPDVDAHCLHARNEGAVVVDEPHDNPGYPGRGYTALDPEGNVWSFGSYDPWAPIPDEAD</sequence>
<dbReference type="PANTHER" id="PTHR34109">
    <property type="entry name" value="BNAUNNG04460D PROTEIN-RELATED"/>
    <property type="match status" value="1"/>
</dbReference>
<dbReference type="InterPro" id="IPR029068">
    <property type="entry name" value="Glyas_Bleomycin-R_OHBP_Dase"/>
</dbReference>
<dbReference type="Pfam" id="PF00903">
    <property type="entry name" value="Glyoxalase"/>
    <property type="match status" value="1"/>
</dbReference>
<dbReference type="SUPFAM" id="SSF54593">
    <property type="entry name" value="Glyoxalase/Bleomycin resistance protein/Dihydroxybiphenyl dioxygenase"/>
    <property type="match status" value="1"/>
</dbReference>
<evidence type="ECO:0000313" key="3">
    <source>
        <dbReference type="Proteomes" id="UP001185984"/>
    </source>
</evidence>
<dbReference type="PROSITE" id="PS51819">
    <property type="entry name" value="VOC"/>
    <property type="match status" value="1"/>
</dbReference>
<dbReference type="EMBL" id="JAPTHD010000008">
    <property type="protein sequence ID" value="MDV5825158.1"/>
    <property type="molecule type" value="Genomic_DNA"/>
</dbReference>
<dbReference type="PANTHER" id="PTHR34109:SF1">
    <property type="entry name" value="VOC DOMAIN-CONTAINING PROTEIN"/>
    <property type="match status" value="1"/>
</dbReference>
<dbReference type="InterPro" id="IPR037523">
    <property type="entry name" value="VOC_core"/>
</dbReference>
<gene>
    <name evidence="2" type="ORF">O0R41_16250</name>
</gene>
<proteinExistence type="predicted"/>
<accession>A0ABU4A061</accession>
<keyword evidence="3" id="KW-1185">Reference proteome</keyword>
<comment type="caution">
    <text evidence="2">The sequence shown here is derived from an EMBL/GenBank/DDBJ whole genome shotgun (WGS) entry which is preliminary data.</text>
</comment>
<dbReference type="Proteomes" id="UP001185984">
    <property type="component" value="Unassembled WGS sequence"/>
</dbReference>
<reference evidence="3" key="1">
    <citation type="journal article" date="2022" name="J Environ Chem Eng">
        <title>Biodegradation of petroleum oil using a constructed nonpathogenic and heavy metal-tolerant bacterial consortium isolated from marine sponges.</title>
        <authorList>
            <person name="Dechsakulwatana C."/>
            <person name="Rungsihiranrut A."/>
            <person name="Muangchinda C."/>
            <person name="Ningthoujam R."/>
            <person name="Klankeo P."/>
            <person name="Pinyakong O."/>
        </authorList>
    </citation>
    <scope>NUCLEOTIDE SEQUENCE [LARGE SCALE GENOMIC DNA]</scope>
    <source>
        <strain evidence="3">MO2-4</strain>
    </source>
</reference>